<dbReference type="Gene3D" id="1.20.1070.10">
    <property type="entry name" value="Rhodopsin 7-helix transmembrane proteins"/>
    <property type="match status" value="1"/>
</dbReference>
<feature type="transmembrane region" description="Helical" evidence="5">
    <location>
        <begin position="192"/>
        <end position="212"/>
    </location>
</feature>
<feature type="transmembrane region" description="Helical" evidence="5">
    <location>
        <begin position="137"/>
        <end position="160"/>
    </location>
</feature>
<evidence type="ECO:0000256" key="2">
    <source>
        <dbReference type="ARBA" id="ARBA00022692"/>
    </source>
</evidence>
<evidence type="ECO:0000256" key="1">
    <source>
        <dbReference type="ARBA" id="ARBA00004370"/>
    </source>
</evidence>
<dbReference type="GO" id="GO:0004984">
    <property type="term" value="F:olfactory receptor activity"/>
    <property type="evidence" value="ECO:0007669"/>
    <property type="project" value="TreeGrafter"/>
</dbReference>
<evidence type="ECO:0000259" key="6">
    <source>
        <dbReference type="PROSITE" id="PS50262"/>
    </source>
</evidence>
<feature type="transmembrane region" description="Helical" evidence="5">
    <location>
        <begin position="262"/>
        <end position="284"/>
    </location>
</feature>
<dbReference type="STRING" id="409849.ENSPMGP00000024707"/>
<evidence type="ECO:0000313" key="7">
    <source>
        <dbReference type="Ensembl" id="ENSPMGP00000024707.1"/>
    </source>
</evidence>
<evidence type="ECO:0000256" key="3">
    <source>
        <dbReference type="ARBA" id="ARBA00022989"/>
    </source>
</evidence>
<dbReference type="SUPFAM" id="SSF81321">
    <property type="entry name" value="Family A G protein-coupled receptor-like"/>
    <property type="match status" value="1"/>
</dbReference>
<dbReference type="PRINTS" id="PR00237">
    <property type="entry name" value="GPCRRHODOPSN"/>
</dbReference>
<organism evidence="7 8">
    <name type="scientific">Periophthalmus magnuspinnatus</name>
    <dbReference type="NCBI Taxonomy" id="409849"/>
    <lineage>
        <taxon>Eukaryota</taxon>
        <taxon>Metazoa</taxon>
        <taxon>Chordata</taxon>
        <taxon>Craniata</taxon>
        <taxon>Vertebrata</taxon>
        <taxon>Euteleostomi</taxon>
        <taxon>Actinopterygii</taxon>
        <taxon>Neopterygii</taxon>
        <taxon>Teleostei</taxon>
        <taxon>Neoteleostei</taxon>
        <taxon>Acanthomorphata</taxon>
        <taxon>Gobiaria</taxon>
        <taxon>Gobiiformes</taxon>
        <taxon>Gobioidei</taxon>
        <taxon>Gobiidae</taxon>
        <taxon>Oxudercinae</taxon>
        <taxon>Periophthalmus</taxon>
    </lineage>
</organism>
<dbReference type="AlphaFoldDB" id="A0A3B4B4Z1"/>
<dbReference type="GO" id="GO:0005549">
    <property type="term" value="F:odorant binding"/>
    <property type="evidence" value="ECO:0007669"/>
    <property type="project" value="TreeGrafter"/>
</dbReference>
<dbReference type="CDD" id="cd00637">
    <property type="entry name" value="7tm_classA_rhodopsin-like"/>
    <property type="match status" value="1"/>
</dbReference>
<dbReference type="InterPro" id="IPR000276">
    <property type="entry name" value="GPCR_Rhodpsn"/>
</dbReference>
<dbReference type="Proteomes" id="UP000261520">
    <property type="component" value="Unplaced"/>
</dbReference>
<dbReference type="Ensembl" id="ENSPMGT00000026329.1">
    <property type="protein sequence ID" value="ENSPMGP00000024707.1"/>
    <property type="gene ID" value="ENSPMGG00000019999.1"/>
</dbReference>
<dbReference type="GO" id="GO:0004930">
    <property type="term" value="F:G protein-coupled receptor activity"/>
    <property type="evidence" value="ECO:0007669"/>
    <property type="project" value="InterPro"/>
</dbReference>
<evidence type="ECO:0000313" key="8">
    <source>
        <dbReference type="Proteomes" id="UP000261520"/>
    </source>
</evidence>
<evidence type="ECO:0000256" key="5">
    <source>
        <dbReference type="SAM" id="Phobius"/>
    </source>
</evidence>
<comment type="subcellular location">
    <subcellularLocation>
        <location evidence="1">Membrane</location>
    </subcellularLocation>
</comment>
<keyword evidence="3 5" id="KW-1133">Transmembrane helix</keyword>
<reference evidence="7" key="1">
    <citation type="submission" date="2025-08" db="UniProtKB">
        <authorList>
            <consortium name="Ensembl"/>
        </authorList>
    </citation>
    <scope>IDENTIFICATION</scope>
</reference>
<dbReference type="PANTHER" id="PTHR26451">
    <property type="entry name" value="G_PROTEIN_RECEP_F1_2 DOMAIN-CONTAINING PROTEIN"/>
    <property type="match status" value="1"/>
</dbReference>
<keyword evidence="4 5" id="KW-0472">Membrane</keyword>
<name>A0A3B4B4Z1_9GOBI</name>
<evidence type="ECO:0000256" key="4">
    <source>
        <dbReference type="ARBA" id="ARBA00023136"/>
    </source>
</evidence>
<feature type="transmembrane region" description="Helical" evidence="5">
    <location>
        <begin position="57"/>
        <end position="87"/>
    </location>
</feature>
<dbReference type="InterPro" id="IPR052921">
    <property type="entry name" value="GPCR1_Superfamily_Member"/>
</dbReference>
<dbReference type="GeneID" id="117370838"/>
<dbReference type="OrthoDB" id="8937503at2759"/>
<keyword evidence="2 5" id="KW-0812">Transmembrane</keyword>
<dbReference type="InterPro" id="IPR017452">
    <property type="entry name" value="GPCR_Rhodpsn_7TM"/>
</dbReference>
<sequence>MNVSGNVTLVIEYRDSLFKAVTKNVIVVVLSISINYINASLIQTFRKHQIFYTNPRYILFCHLVINDMIQVCLTVVLFLLSYILYTINTSVCCAFILMALFTTENTPLNVACMAVECYIAICLPLRHSQICTVKRTYFLIGLIWMTSVISVIPDLFITLATMPIEFFQSEVFCLRETAFPNPLLLQKRQVTYMLYLVLVWMIIIYTYFKILFTAKTASKDARKARDTIILHGFQVLLCMATYAEHVLKIALKEWFPRNYADSLFACYIVVQILPRSISPIIYGVRDKMFRKYLRRHLLCRVKSEHN</sequence>
<feature type="transmembrane region" description="Helical" evidence="5">
    <location>
        <begin position="25"/>
        <end position="45"/>
    </location>
</feature>
<dbReference type="FunFam" id="1.20.1070.10:FF:000096">
    <property type="entry name" value="Odorant receptor 131-2"/>
    <property type="match status" value="1"/>
</dbReference>
<feature type="transmembrane region" description="Helical" evidence="5">
    <location>
        <begin position="107"/>
        <end position="125"/>
    </location>
</feature>
<dbReference type="GO" id="GO:0016020">
    <property type="term" value="C:membrane"/>
    <property type="evidence" value="ECO:0007669"/>
    <property type="project" value="UniProtKB-SubCell"/>
</dbReference>
<keyword evidence="8" id="KW-1185">Reference proteome</keyword>
<dbReference type="PANTHER" id="PTHR26451:SF998">
    <property type="entry name" value="ODORANT RECEPTOR-RELATED"/>
    <property type="match status" value="1"/>
</dbReference>
<protein>
    <recommendedName>
        <fullName evidence="6">G-protein coupled receptors family 1 profile domain-containing protein</fullName>
    </recommendedName>
</protein>
<feature type="transmembrane region" description="Helical" evidence="5">
    <location>
        <begin position="224"/>
        <end position="242"/>
    </location>
</feature>
<accession>A0A3B4B4Z1</accession>
<dbReference type="Pfam" id="PF00001">
    <property type="entry name" value="7tm_1"/>
    <property type="match status" value="1"/>
</dbReference>
<dbReference type="RefSeq" id="XP_033822268.1">
    <property type="nucleotide sequence ID" value="XM_033966377.1"/>
</dbReference>
<dbReference type="PROSITE" id="PS50262">
    <property type="entry name" value="G_PROTEIN_RECEP_F1_2"/>
    <property type="match status" value="1"/>
</dbReference>
<proteinExistence type="predicted"/>
<feature type="domain" description="G-protein coupled receptors family 1 profile" evidence="6">
    <location>
        <begin position="37"/>
        <end position="282"/>
    </location>
</feature>
<reference evidence="7" key="2">
    <citation type="submission" date="2025-09" db="UniProtKB">
        <authorList>
            <consortium name="Ensembl"/>
        </authorList>
    </citation>
    <scope>IDENTIFICATION</scope>
</reference>